<gene>
    <name evidence="3" type="ORF">NHX12_003596</name>
</gene>
<organism evidence="3 4">
    <name type="scientific">Muraenolepis orangiensis</name>
    <name type="common">Patagonian moray cod</name>
    <dbReference type="NCBI Taxonomy" id="630683"/>
    <lineage>
        <taxon>Eukaryota</taxon>
        <taxon>Metazoa</taxon>
        <taxon>Chordata</taxon>
        <taxon>Craniata</taxon>
        <taxon>Vertebrata</taxon>
        <taxon>Euteleostomi</taxon>
        <taxon>Actinopterygii</taxon>
        <taxon>Neopterygii</taxon>
        <taxon>Teleostei</taxon>
        <taxon>Neoteleostei</taxon>
        <taxon>Acanthomorphata</taxon>
        <taxon>Zeiogadaria</taxon>
        <taxon>Gadariae</taxon>
        <taxon>Gadiformes</taxon>
        <taxon>Muraenolepidoidei</taxon>
        <taxon>Muraenolepididae</taxon>
        <taxon>Muraenolepis</taxon>
    </lineage>
</organism>
<dbReference type="SMART" id="SM00348">
    <property type="entry name" value="IRF"/>
    <property type="match status" value="1"/>
</dbReference>
<name>A0A9Q0E0Q6_9TELE</name>
<dbReference type="InterPro" id="IPR036390">
    <property type="entry name" value="WH_DNA-bd_sf"/>
</dbReference>
<dbReference type="InterPro" id="IPR001346">
    <property type="entry name" value="Interferon_reg_fact_DNA-bd_dom"/>
</dbReference>
<comment type="caution">
    <text evidence="3">The sequence shown here is derived from an EMBL/GenBank/DDBJ whole genome shotgun (WGS) entry which is preliminary data.</text>
</comment>
<keyword evidence="4" id="KW-1185">Reference proteome</keyword>
<dbReference type="GO" id="GO:0005634">
    <property type="term" value="C:nucleus"/>
    <property type="evidence" value="ECO:0007669"/>
    <property type="project" value="TreeGrafter"/>
</dbReference>
<dbReference type="InterPro" id="IPR019471">
    <property type="entry name" value="Interferon_reg_factor-3"/>
</dbReference>
<dbReference type="GO" id="GO:0000978">
    <property type="term" value="F:RNA polymerase II cis-regulatory region sequence-specific DNA binding"/>
    <property type="evidence" value="ECO:0007669"/>
    <property type="project" value="TreeGrafter"/>
</dbReference>
<dbReference type="Gene3D" id="1.10.10.10">
    <property type="entry name" value="Winged helix-like DNA-binding domain superfamily/Winged helix DNA-binding domain"/>
    <property type="match status" value="1"/>
</dbReference>
<reference evidence="3" key="1">
    <citation type="submission" date="2022-07" db="EMBL/GenBank/DDBJ databases">
        <title>Chromosome-level genome of Muraenolepis orangiensis.</title>
        <authorList>
            <person name="Kim J."/>
        </authorList>
    </citation>
    <scope>NUCLEOTIDE SEQUENCE</scope>
    <source>
        <strain evidence="3">KU_S4_2022</strain>
        <tissue evidence="3">Muscle</tissue>
    </source>
</reference>
<dbReference type="PANTHER" id="PTHR11949:SF2">
    <property type="entry name" value="INTERFERON REGULATORY FACTOR 7"/>
    <property type="match status" value="1"/>
</dbReference>
<dbReference type="EMBL" id="JANIIK010000110">
    <property type="protein sequence ID" value="KAJ3597196.1"/>
    <property type="molecule type" value="Genomic_DNA"/>
</dbReference>
<dbReference type="InterPro" id="IPR017855">
    <property type="entry name" value="SMAD-like_dom_sf"/>
</dbReference>
<dbReference type="SUPFAM" id="SSF46785">
    <property type="entry name" value="Winged helix' DNA-binding domain"/>
    <property type="match status" value="1"/>
</dbReference>
<dbReference type="GO" id="GO:0000981">
    <property type="term" value="F:DNA-binding transcription factor activity, RNA polymerase II-specific"/>
    <property type="evidence" value="ECO:0007669"/>
    <property type="project" value="TreeGrafter"/>
</dbReference>
<dbReference type="Proteomes" id="UP001148018">
    <property type="component" value="Unassembled WGS sequence"/>
</dbReference>
<dbReference type="Pfam" id="PF10401">
    <property type="entry name" value="IRF-3"/>
    <property type="match status" value="1"/>
</dbReference>
<sequence>HKPLFANWLIEQVGTGSYPGLSYISPHLFRAWAVASGKIHEFPNDKAKWKTNFRCALKNLNKRFSMTKDNSKNSDDPHKVYEIIPRNAAHLQTLEQNAVPVVFSSPTESYPAGHEGVYPVGQQVAAGETELAMQTQPPHPPQLQPYYNANPTSGLGFSGQPSIHELEISVHYRKAEVLRTQVACSRIQLHYGHEAADLQAQSLCFPSTNTLVDHKQIEYTNCILNSVKRGLLLEVRDSGLYAYRQDQCRVFASTADSGRASPDPQKLPQNTVTELLNFEKYVRELKEFKENKRGSPEYVVTMCFGEKFPNGTPLEKKLIVVKVVPLICRYFHEMAQMDGASSLHSSNISLQISHDSLYDLISSVFGLPTSQIGGMQATGDF</sequence>
<dbReference type="Gene3D" id="2.60.200.10">
    <property type="match status" value="1"/>
</dbReference>
<protein>
    <recommendedName>
        <fullName evidence="2">IRF tryptophan pentad repeat domain-containing protein</fullName>
    </recommendedName>
</protein>
<dbReference type="PROSITE" id="PS51507">
    <property type="entry name" value="IRF_2"/>
    <property type="match status" value="1"/>
</dbReference>
<feature type="domain" description="IRF tryptophan pentad repeat" evidence="2">
    <location>
        <begin position="2"/>
        <end position="85"/>
    </location>
</feature>
<evidence type="ECO:0000313" key="3">
    <source>
        <dbReference type="EMBL" id="KAJ3597196.1"/>
    </source>
</evidence>
<dbReference type="GO" id="GO:0045893">
    <property type="term" value="P:positive regulation of DNA-templated transcription"/>
    <property type="evidence" value="ECO:0007669"/>
    <property type="project" value="UniProtKB-ARBA"/>
</dbReference>
<dbReference type="InterPro" id="IPR008984">
    <property type="entry name" value="SMAD_FHA_dom_sf"/>
</dbReference>
<dbReference type="SMART" id="SM01243">
    <property type="entry name" value="IRF-3"/>
    <property type="match status" value="1"/>
</dbReference>
<evidence type="ECO:0000256" key="1">
    <source>
        <dbReference type="SAM" id="MobiDB-lite"/>
    </source>
</evidence>
<evidence type="ECO:0000259" key="2">
    <source>
        <dbReference type="PROSITE" id="PS51507"/>
    </source>
</evidence>
<accession>A0A9Q0E0Q6</accession>
<dbReference type="PANTHER" id="PTHR11949">
    <property type="entry name" value="INTERFERON REGULATORY FACTOR"/>
    <property type="match status" value="1"/>
</dbReference>
<evidence type="ECO:0000313" key="4">
    <source>
        <dbReference type="Proteomes" id="UP001148018"/>
    </source>
</evidence>
<proteinExistence type="predicted"/>
<feature type="non-terminal residue" evidence="3">
    <location>
        <position position="381"/>
    </location>
</feature>
<dbReference type="AlphaFoldDB" id="A0A9Q0E0Q6"/>
<dbReference type="GO" id="GO:0002376">
    <property type="term" value="P:immune system process"/>
    <property type="evidence" value="ECO:0007669"/>
    <property type="project" value="TreeGrafter"/>
</dbReference>
<dbReference type="Pfam" id="PF00605">
    <property type="entry name" value="IRF"/>
    <property type="match status" value="1"/>
</dbReference>
<dbReference type="FunFam" id="2.60.200.10:FF:000015">
    <property type="entry name" value="Interferon regulatory factor 7"/>
    <property type="match status" value="1"/>
</dbReference>
<feature type="region of interest" description="Disordered" evidence="1">
    <location>
        <begin position="131"/>
        <end position="151"/>
    </location>
</feature>
<dbReference type="SUPFAM" id="SSF49879">
    <property type="entry name" value="SMAD/FHA domain"/>
    <property type="match status" value="1"/>
</dbReference>
<dbReference type="OrthoDB" id="9836034at2759"/>
<dbReference type="InterPro" id="IPR036388">
    <property type="entry name" value="WH-like_DNA-bd_sf"/>
</dbReference>